<dbReference type="Gene3D" id="2.40.30.10">
    <property type="entry name" value="Translation factors"/>
    <property type="match status" value="1"/>
</dbReference>
<reference evidence="5" key="1">
    <citation type="journal article" date="2017" name="Nat. Microbiol.">
        <title>Global analysis of biosynthetic gene clusters reveals vast potential of secondary metabolite production in Penicillium species.</title>
        <authorList>
            <person name="Nielsen J.C."/>
            <person name="Grijseels S."/>
            <person name="Prigent S."/>
            <person name="Ji B."/>
            <person name="Dainat J."/>
            <person name="Nielsen K.F."/>
            <person name="Frisvad J.C."/>
            <person name="Workman M."/>
            <person name="Nielsen J."/>
        </authorList>
    </citation>
    <scope>NUCLEOTIDE SEQUENCE [LARGE SCALE GENOMIC DNA]</scope>
    <source>
        <strain evidence="5">IBT 31811</strain>
    </source>
</reference>
<keyword evidence="1" id="KW-0560">Oxidoreductase</keyword>
<dbReference type="PANTHER" id="PTHR46505:SF1">
    <property type="entry name" value="OXIDOREDUCTASE NAD-BINDING DOMAIN-CONTAINING PROTEIN 1"/>
    <property type="match status" value="1"/>
</dbReference>
<evidence type="ECO:0000256" key="1">
    <source>
        <dbReference type="ARBA" id="ARBA00023002"/>
    </source>
</evidence>
<dbReference type="SUPFAM" id="SSF52343">
    <property type="entry name" value="Ferredoxin reductase-like, C-terminal NADP-linked domain"/>
    <property type="match status" value="1"/>
</dbReference>
<gene>
    <name evidence="4" type="ORF">PENANT_c021G09868</name>
</gene>
<keyword evidence="2" id="KW-0520">NAD</keyword>
<dbReference type="Gene3D" id="3.40.50.80">
    <property type="entry name" value="Nucleotide-binding domain of ferredoxin-NADP reductase (FNR) module"/>
    <property type="match status" value="1"/>
</dbReference>
<dbReference type="STRING" id="416450.A0A1V6PZM5"/>
<keyword evidence="5" id="KW-1185">Reference proteome</keyword>
<proteinExistence type="predicted"/>
<dbReference type="OrthoDB" id="436496at2759"/>
<dbReference type="Proteomes" id="UP000191672">
    <property type="component" value="Unassembled WGS sequence"/>
</dbReference>
<dbReference type="AlphaFoldDB" id="A0A1V6PZM5"/>
<dbReference type="InterPro" id="IPR052128">
    <property type="entry name" value="Oxidoreductase_NAD-binding"/>
</dbReference>
<dbReference type="PROSITE" id="PS51384">
    <property type="entry name" value="FAD_FR"/>
    <property type="match status" value="1"/>
</dbReference>
<dbReference type="GO" id="GO:0005739">
    <property type="term" value="C:mitochondrion"/>
    <property type="evidence" value="ECO:0007669"/>
    <property type="project" value="TreeGrafter"/>
</dbReference>
<dbReference type="PANTHER" id="PTHR46505">
    <property type="entry name" value="OXIDOREDUCTASE NAD-BINDING DOMAIN-CONTAINING PROTEIN 1"/>
    <property type="match status" value="1"/>
</dbReference>
<dbReference type="SUPFAM" id="SSF63380">
    <property type="entry name" value="Riboflavin synthase domain-like"/>
    <property type="match status" value="1"/>
</dbReference>
<dbReference type="EMBL" id="MDYN01000021">
    <property type="protein sequence ID" value="OQD82504.1"/>
    <property type="molecule type" value="Genomic_DNA"/>
</dbReference>
<evidence type="ECO:0000313" key="4">
    <source>
        <dbReference type="EMBL" id="OQD82504.1"/>
    </source>
</evidence>
<protein>
    <recommendedName>
        <fullName evidence="3">FAD-binding FR-type domain-containing protein</fullName>
    </recommendedName>
</protein>
<dbReference type="GO" id="GO:0016491">
    <property type="term" value="F:oxidoreductase activity"/>
    <property type="evidence" value="ECO:0007669"/>
    <property type="project" value="UniProtKB-KW"/>
</dbReference>
<evidence type="ECO:0000256" key="2">
    <source>
        <dbReference type="ARBA" id="ARBA00023027"/>
    </source>
</evidence>
<feature type="domain" description="FAD-binding FR-type" evidence="3">
    <location>
        <begin position="99"/>
        <end position="235"/>
    </location>
</feature>
<dbReference type="InterPro" id="IPR017938">
    <property type="entry name" value="Riboflavin_synthase-like_b-brl"/>
</dbReference>
<evidence type="ECO:0000313" key="5">
    <source>
        <dbReference type="Proteomes" id="UP000191672"/>
    </source>
</evidence>
<sequence length="411" mass="45982">MWSGESNYQYSNDHCFKHPYYNLFLQRLTPDSPESNLVASYLMKPFRLCSSIPRLPITSTHIARTNQLRSISNTNRQMSSEREDSIPHELRTAAEPRQNRLHTVRLSHIEQVNPSVRLLQFALPTQENNNNAQQSFNFLPGQWLDVHIPSIAKAGGFTITSTPADAQVLPSPEASTAPAEEPLASSINFQGRPPYVELAVQDSPGNPAAAWLWRPKEDILGKELSIRVGGSFTWPPTGVDSKDVKNGVFIAGGVGINPLISIISHLNNNDPNTICPSKIHILYSTRLPKGHENLSLEEKLEQILFLPRLRQIMKSQIQSRRTEIHLDLFLTDLTAVSDQFGLEEAGLSVHTGRITETYLHEVAVGASERNDLRDTVCYVCGPPAMTDAMVDVLGRMLGEGGKKRIFFEKWW</sequence>
<dbReference type="CDD" id="cd00322">
    <property type="entry name" value="FNR_like"/>
    <property type="match status" value="1"/>
</dbReference>
<dbReference type="InterPro" id="IPR017927">
    <property type="entry name" value="FAD-bd_FR_type"/>
</dbReference>
<accession>A0A1V6PZM5</accession>
<dbReference type="InterPro" id="IPR039261">
    <property type="entry name" value="FNR_nucleotide-bd"/>
</dbReference>
<name>A0A1V6PZM5_9EURO</name>
<organism evidence="4 5">
    <name type="scientific">Penicillium antarcticum</name>
    <dbReference type="NCBI Taxonomy" id="416450"/>
    <lineage>
        <taxon>Eukaryota</taxon>
        <taxon>Fungi</taxon>
        <taxon>Dikarya</taxon>
        <taxon>Ascomycota</taxon>
        <taxon>Pezizomycotina</taxon>
        <taxon>Eurotiomycetes</taxon>
        <taxon>Eurotiomycetidae</taxon>
        <taxon>Eurotiales</taxon>
        <taxon>Aspergillaceae</taxon>
        <taxon>Penicillium</taxon>
    </lineage>
</organism>
<evidence type="ECO:0000259" key="3">
    <source>
        <dbReference type="PROSITE" id="PS51384"/>
    </source>
</evidence>
<comment type="caution">
    <text evidence="4">The sequence shown here is derived from an EMBL/GenBank/DDBJ whole genome shotgun (WGS) entry which is preliminary data.</text>
</comment>